<proteinExistence type="predicted"/>
<gene>
    <name evidence="1" type="ORF">ACAOBT_LOCUS30344</name>
</gene>
<accession>A0A9P0M4E2</accession>
<keyword evidence="2" id="KW-1185">Reference proteome</keyword>
<comment type="caution">
    <text evidence="1">The sequence shown here is derived from an EMBL/GenBank/DDBJ whole genome shotgun (WGS) entry which is preliminary data.</text>
</comment>
<evidence type="ECO:0008006" key="3">
    <source>
        <dbReference type="Google" id="ProtNLM"/>
    </source>
</evidence>
<dbReference type="Proteomes" id="UP001152888">
    <property type="component" value="Unassembled WGS sequence"/>
</dbReference>
<dbReference type="InterPro" id="IPR043502">
    <property type="entry name" value="DNA/RNA_pol_sf"/>
</dbReference>
<sequence>MYNIYNDTEENEGPYRDEQLEDNIDEPVRDEIETIIENMKDYKSAGYNGIIAESITFGGGLLKQHIHELILRIWREEEMPSDWELALITTLLKKGEETDCSNYRGISLLDVVYKILSTLLKMRLEKIIDPQLGDYQAGLRKGRSITDNIFFHETSSYYLLRI</sequence>
<dbReference type="OrthoDB" id="6761369at2759"/>
<dbReference type="AlphaFoldDB" id="A0A9P0M4E2"/>
<protein>
    <recommendedName>
        <fullName evidence="3">Reverse transcriptase domain-containing protein</fullName>
    </recommendedName>
</protein>
<name>A0A9P0M4E2_ACAOB</name>
<dbReference type="SUPFAM" id="SSF56672">
    <property type="entry name" value="DNA/RNA polymerases"/>
    <property type="match status" value="1"/>
</dbReference>
<evidence type="ECO:0000313" key="1">
    <source>
        <dbReference type="EMBL" id="CAH2008602.1"/>
    </source>
</evidence>
<reference evidence="1" key="1">
    <citation type="submission" date="2022-03" db="EMBL/GenBank/DDBJ databases">
        <authorList>
            <person name="Sayadi A."/>
        </authorList>
    </citation>
    <scope>NUCLEOTIDE SEQUENCE</scope>
</reference>
<evidence type="ECO:0000313" key="2">
    <source>
        <dbReference type="Proteomes" id="UP001152888"/>
    </source>
</evidence>
<dbReference type="EMBL" id="CAKOFQ010007819">
    <property type="protein sequence ID" value="CAH2008602.1"/>
    <property type="molecule type" value="Genomic_DNA"/>
</dbReference>
<organism evidence="1 2">
    <name type="scientific">Acanthoscelides obtectus</name>
    <name type="common">Bean weevil</name>
    <name type="synonym">Bruchus obtectus</name>
    <dbReference type="NCBI Taxonomy" id="200917"/>
    <lineage>
        <taxon>Eukaryota</taxon>
        <taxon>Metazoa</taxon>
        <taxon>Ecdysozoa</taxon>
        <taxon>Arthropoda</taxon>
        <taxon>Hexapoda</taxon>
        <taxon>Insecta</taxon>
        <taxon>Pterygota</taxon>
        <taxon>Neoptera</taxon>
        <taxon>Endopterygota</taxon>
        <taxon>Coleoptera</taxon>
        <taxon>Polyphaga</taxon>
        <taxon>Cucujiformia</taxon>
        <taxon>Chrysomeloidea</taxon>
        <taxon>Chrysomelidae</taxon>
        <taxon>Bruchinae</taxon>
        <taxon>Bruchini</taxon>
        <taxon>Acanthoscelides</taxon>
    </lineage>
</organism>
<dbReference type="PANTHER" id="PTHR19446">
    <property type="entry name" value="REVERSE TRANSCRIPTASES"/>
    <property type="match status" value="1"/>
</dbReference>
<dbReference type="GO" id="GO:0071897">
    <property type="term" value="P:DNA biosynthetic process"/>
    <property type="evidence" value="ECO:0007669"/>
    <property type="project" value="UniProtKB-ARBA"/>
</dbReference>